<proteinExistence type="predicted"/>
<dbReference type="Proteomes" id="UP001489509">
    <property type="component" value="Unassembled WGS sequence"/>
</dbReference>
<evidence type="ECO:0000313" key="2">
    <source>
        <dbReference type="Proteomes" id="UP001489509"/>
    </source>
</evidence>
<protein>
    <submittedName>
        <fullName evidence="1">P27 family phage terminase small subunit</fullName>
    </submittedName>
</protein>
<gene>
    <name evidence="1" type="ORF">WMO26_12170</name>
</gene>
<comment type="caution">
    <text evidence="1">The sequence shown here is derived from an EMBL/GenBank/DDBJ whole genome shotgun (WGS) entry which is preliminary data.</text>
</comment>
<dbReference type="Pfam" id="PF05119">
    <property type="entry name" value="Terminase_4"/>
    <property type="match status" value="1"/>
</dbReference>
<dbReference type="InterPro" id="IPR006448">
    <property type="entry name" value="Phage_term_ssu_P27"/>
</dbReference>
<keyword evidence="2" id="KW-1185">Reference proteome</keyword>
<organism evidence="1 2">
    <name type="scientific">Solibaculum intestinale</name>
    <dbReference type="NCBI Taxonomy" id="3133165"/>
    <lineage>
        <taxon>Bacteria</taxon>
        <taxon>Bacillati</taxon>
        <taxon>Bacillota</taxon>
        <taxon>Clostridia</taxon>
        <taxon>Eubacteriales</taxon>
        <taxon>Oscillospiraceae</taxon>
        <taxon>Solibaculum</taxon>
    </lineage>
</organism>
<evidence type="ECO:0000313" key="1">
    <source>
        <dbReference type="EMBL" id="MEQ2441585.1"/>
    </source>
</evidence>
<sequence>MKKADVRNSLIKQLEDKGANVSHFEDLVNDYMDFWSIKSKLQTDIRKRGIVYEDKSSVGIVMQKNNPSVKELVNVNRQMLSILRELGLSTDEIVCNEDDEL</sequence>
<dbReference type="EMBL" id="JBBMFD010000030">
    <property type="protein sequence ID" value="MEQ2441585.1"/>
    <property type="molecule type" value="Genomic_DNA"/>
</dbReference>
<dbReference type="RefSeq" id="WP_349220759.1">
    <property type="nucleotide sequence ID" value="NZ_JBBMFD010000030.1"/>
</dbReference>
<reference evidence="1 2" key="1">
    <citation type="submission" date="2024-03" db="EMBL/GenBank/DDBJ databases">
        <title>Human intestinal bacterial collection.</title>
        <authorList>
            <person name="Pauvert C."/>
            <person name="Hitch T.C.A."/>
            <person name="Clavel T."/>
        </authorList>
    </citation>
    <scope>NUCLEOTIDE SEQUENCE [LARGE SCALE GENOMIC DNA]</scope>
    <source>
        <strain evidence="1 2">CLA-JM-H44</strain>
    </source>
</reference>
<accession>A0ABV1E4E1</accession>
<name>A0ABV1E4E1_9FIRM</name>